<dbReference type="Gene3D" id="3.90.1150.10">
    <property type="entry name" value="Aspartate Aminotransferase, domain 1"/>
    <property type="match status" value="1"/>
</dbReference>
<proteinExistence type="inferred from homology"/>
<dbReference type="GO" id="GO:0006535">
    <property type="term" value="P:cysteine biosynthetic process from serine"/>
    <property type="evidence" value="ECO:0007669"/>
    <property type="project" value="TreeGrafter"/>
</dbReference>
<dbReference type="InterPro" id="IPR054542">
    <property type="entry name" value="Cys_met_metab_PP"/>
</dbReference>
<dbReference type="PIRSF" id="PIRSF001434">
    <property type="entry name" value="CGS"/>
    <property type="match status" value="1"/>
</dbReference>
<protein>
    <recommendedName>
        <fullName evidence="6">O-succinylhomoserine sulfhydrylase</fullName>
    </recommendedName>
</protein>
<dbReference type="SUPFAM" id="SSF53383">
    <property type="entry name" value="PLP-dependent transferases"/>
    <property type="match status" value="1"/>
</dbReference>
<dbReference type="FunFam" id="3.40.640.10:FF:000035">
    <property type="entry name" value="O-succinylhomoserine sulfhydrylase"/>
    <property type="match status" value="1"/>
</dbReference>
<dbReference type="EMBL" id="FZOA01000005">
    <property type="protein sequence ID" value="SNR83738.1"/>
    <property type="molecule type" value="Genomic_DNA"/>
</dbReference>
<evidence type="ECO:0000256" key="4">
    <source>
        <dbReference type="ARBA" id="ARBA00022898"/>
    </source>
</evidence>
<dbReference type="InterPro" id="IPR000277">
    <property type="entry name" value="Cys/Met-Metab_PyrdxlP-dep_enz"/>
</dbReference>
<evidence type="ECO:0000256" key="6">
    <source>
        <dbReference type="ARBA" id="ARBA00071157"/>
    </source>
</evidence>
<name>A0A238ZL80_9PROT</name>
<dbReference type="InterPro" id="IPR015421">
    <property type="entry name" value="PyrdxlP-dep_Trfase_major"/>
</dbReference>
<comment type="cofactor">
    <cofactor evidence="1 8">
        <name>pyridoxal 5'-phosphate</name>
        <dbReference type="ChEBI" id="CHEBI:597326"/>
    </cofactor>
</comment>
<dbReference type="Gene3D" id="3.40.640.10">
    <property type="entry name" value="Type I PLP-dependent aspartate aminotransferase-like (Major domain)"/>
    <property type="match status" value="1"/>
</dbReference>
<dbReference type="FunFam" id="3.90.1150.10:FF:000033">
    <property type="entry name" value="Cystathionine gamma-synthase"/>
    <property type="match status" value="1"/>
</dbReference>
<evidence type="ECO:0000313" key="9">
    <source>
        <dbReference type="EMBL" id="SNR83738.1"/>
    </source>
</evidence>
<keyword evidence="10" id="KW-1185">Reference proteome</keyword>
<dbReference type="GO" id="GO:0030170">
    <property type="term" value="F:pyridoxal phosphate binding"/>
    <property type="evidence" value="ECO:0007669"/>
    <property type="project" value="InterPro"/>
</dbReference>
<dbReference type="PANTHER" id="PTHR43797:SF2">
    <property type="entry name" value="HOMOCYSTEINE_CYSTEINE SYNTHASE"/>
    <property type="match status" value="1"/>
</dbReference>
<dbReference type="AlphaFoldDB" id="A0A238ZL80"/>
<comment type="similarity">
    <text evidence="5">Belongs to the trans-sulfuration enzymes family. MetZ subfamily.</text>
</comment>
<accession>A0A238ZL80</accession>
<organism evidence="9 10">
    <name type="scientific">Methylobacillus rhizosphaerae</name>
    <dbReference type="NCBI Taxonomy" id="551994"/>
    <lineage>
        <taxon>Bacteria</taxon>
        <taxon>Pseudomonadati</taxon>
        <taxon>Pseudomonadota</taxon>
        <taxon>Betaproteobacteria</taxon>
        <taxon>Nitrosomonadales</taxon>
        <taxon>Methylophilaceae</taxon>
        <taxon>Methylobacillus</taxon>
    </lineage>
</organism>
<dbReference type="GO" id="GO:0003961">
    <property type="term" value="F:O-acetylhomoserine aminocarboxypropyltransferase activity"/>
    <property type="evidence" value="ECO:0007669"/>
    <property type="project" value="TreeGrafter"/>
</dbReference>
<sequence>MKPETLAIHAGYHPDPTTKAVAVPIYQTSSYAFDSTQHGADLFDLKVQGNIYSRIMNPTNAVLEERLAQLEGGIGALTLASGMAAITYAIQTIAEAGDNIVSVSTLYGGSYNLFAHTLPKQGIEVRFFDYRDPASLERLIDSRTKLVFAETIGNPLGNIIDLEAISRSAHAHGVPVIVDNTVATPILSRPFEHGVDIVVHSLTKYIGGHGNSIGGAIVDSGRFPWGEHKERFSSLNTPDPSYHGVNYVEALGPAAFIARARVVPLRNTGAALSPLNAFLILQGLETLPLRIERHSENALKVAQYLQQHPKVKWVKYAGLPDHPEHHLAQRYLKGRASGILSFGVQDGREGGTRFIDALQLFTRLVNIGDAKSLACHPATTTHRQLNEAELASAGVSADMVRLSVGIEHIDDLIADLEQALIKV</sequence>
<dbReference type="PROSITE" id="PS00868">
    <property type="entry name" value="CYS_MET_METAB_PP"/>
    <property type="match status" value="1"/>
</dbReference>
<dbReference type="GO" id="GO:0005737">
    <property type="term" value="C:cytoplasm"/>
    <property type="evidence" value="ECO:0007669"/>
    <property type="project" value="TreeGrafter"/>
</dbReference>
<evidence type="ECO:0000256" key="7">
    <source>
        <dbReference type="PIRSR" id="PIRSR001434-2"/>
    </source>
</evidence>
<dbReference type="RefSeq" id="WP_089375434.1">
    <property type="nucleotide sequence ID" value="NZ_FZOA01000005.1"/>
</dbReference>
<reference evidence="10" key="1">
    <citation type="submission" date="2017-06" db="EMBL/GenBank/DDBJ databases">
        <authorList>
            <person name="Varghese N."/>
            <person name="Submissions S."/>
        </authorList>
    </citation>
    <scope>NUCLEOTIDE SEQUENCE [LARGE SCALE GENOMIC DNA]</scope>
    <source>
        <strain evidence="10">Ca-68</strain>
    </source>
</reference>
<dbReference type="GO" id="GO:0019346">
    <property type="term" value="P:transsulfuration"/>
    <property type="evidence" value="ECO:0007669"/>
    <property type="project" value="InterPro"/>
</dbReference>
<dbReference type="InterPro" id="IPR015424">
    <property type="entry name" value="PyrdxlP-dep_Trfase"/>
</dbReference>
<keyword evidence="3" id="KW-0808">Transferase</keyword>
<dbReference type="NCBIfam" id="TIGR01326">
    <property type="entry name" value="OAH_OAS_sulfhy"/>
    <property type="match status" value="1"/>
</dbReference>
<dbReference type="Proteomes" id="UP000198305">
    <property type="component" value="Unassembled WGS sequence"/>
</dbReference>
<dbReference type="InterPro" id="IPR015422">
    <property type="entry name" value="PyrdxlP-dep_Trfase_small"/>
</dbReference>
<evidence type="ECO:0000256" key="1">
    <source>
        <dbReference type="ARBA" id="ARBA00001933"/>
    </source>
</evidence>
<dbReference type="InterPro" id="IPR006235">
    <property type="entry name" value="OAc-hSer/O-AcSer_sulfhydrylase"/>
</dbReference>
<dbReference type="OrthoDB" id="9805807at2"/>
<dbReference type="Pfam" id="PF01053">
    <property type="entry name" value="Cys_Met_Meta_PP"/>
    <property type="match status" value="1"/>
</dbReference>
<feature type="modified residue" description="N6-(pyridoxal phosphate)lysine" evidence="7">
    <location>
        <position position="204"/>
    </location>
</feature>
<dbReference type="CDD" id="cd00614">
    <property type="entry name" value="CGS_like"/>
    <property type="match status" value="1"/>
</dbReference>
<evidence type="ECO:0000313" key="10">
    <source>
        <dbReference type="Proteomes" id="UP000198305"/>
    </source>
</evidence>
<evidence type="ECO:0000256" key="5">
    <source>
        <dbReference type="ARBA" id="ARBA00060995"/>
    </source>
</evidence>
<evidence type="ECO:0000256" key="8">
    <source>
        <dbReference type="RuleBase" id="RU362118"/>
    </source>
</evidence>
<evidence type="ECO:0000256" key="3">
    <source>
        <dbReference type="ARBA" id="ARBA00022679"/>
    </source>
</evidence>
<comment type="subunit">
    <text evidence="2">Homotetramer.</text>
</comment>
<dbReference type="NCBIfam" id="NF004757">
    <property type="entry name" value="PRK06084.1"/>
    <property type="match status" value="1"/>
</dbReference>
<dbReference type="GO" id="GO:0071269">
    <property type="term" value="P:L-homocysteine biosynthetic process"/>
    <property type="evidence" value="ECO:0007669"/>
    <property type="project" value="TreeGrafter"/>
</dbReference>
<gene>
    <name evidence="9" type="ORF">SAMN05192560_1316</name>
</gene>
<dbReference type="GO" id="GO:0004124">
    <property type="term" value="F:cysteine synthase activity"/>
    <property type="evidence" value="ECO:0007669"/>
    <property type="project" value="TreeGrafter"/>
</dbReference>
<evidence type="ECO:0000256" key="2">
    <source>
        <dbReference type="ARBA" id="ARBA00011881"/>
    </source>
</evidence>
<keyword evidence="4 7" id="KW-0663">Pyridoxal phosphate</keyword>
<dbReference type="PANTHER" id="PTHR43797">
    <property type="entry name" value="HOMOCYSTEINE/CYSTEINE SYNTHASE"/>
    <property type="match status" value="1"/>
</dbReference>